<dbReference type="PANTHER" id="PTHR10846:SF8">
    <property type="entry name" value="INNER MEMBRANE PROTEIN YRBG"/>
    <property type="match status" value="1"/>
</dbReference>
<name>A0ABW4IYZ7_9ACTN</name>
<dbReference type="Gene3D" id="6.10.280.80">
    <property type="entry name" value="NCX, peripheral helical region"/>
    <property type="match status" value="1"/>
</dbReference>
<feature type="transmembrane region" description="Helical" evidence="5">
    <location>
        <begin position="183"/>
        <end position="203"/>
    </location>
</feature>
<evidence type="ECO:0000313" key="7">
    <source>
        <dbReference type="EMBL" id="MFD1661733.1"/>
    </source>
</evidence>
<feature type="transmembrane region" description="Helical" evidence="5">
    <location>
        <begin position="249"/>
        <end position="272"/>
    </location>
</feature>
<proteinExistence type="predicted"/>
<dbReference type="Pfam" id="PF01699">
    <property type="entry name" value="Na_Ca_ex"/>
    <property type="match status" value="2"/>
</dbReference>
<comment type="caution">
    <text evidence="7">The sequence shown here is derived from an EMBL/GenBank/DDBJ whole genome shotgun (WGS) entry which is preliminary data.</text>
</comment>
<evidence type="ECO:0000256" key="1">
    <source>
        <dbReference type="ARBA" id="ARBA00004141"/>
    </source>
</evidence>
<evidence type="ECO:0000256" key="2">
    <source>
        <dbReference type="ARBA" id="ARBA00022692"/>
    </source>
</evidence>
<dbReference type="NCBIfam" id="TIGR00367">
    <property type="entry name" value="calcium/sodium antiporter"/>
    <property type="match status" value="1"/>
</dbReference>
<sequence>MTILLLVAGLVLLAVGAESLVRGARSLARTIGMSSLTVGLTVVSFATSTPELAVSADAVFGGHPALALGNILGTNIANILLVLGLAALLVPLGVKSRVVRTDIPAMVGLSVVLLLVTLDGTISRFDGIVLLAALLAYVTMTVIVSRRRYPSRSVPAPAVAGGTTKTGNELVDASGLRVRAVGVNLALVAFGVALLVAGAHLLVNAASQVAAVLGVSDLIIGLTVVAIGTSLPELATSIMAVIKGERDLAVGNIVGSNMFNIGVAIGMTATIAPHGIDVAPAVIRFDLPVMLAVSLALLPITFTGFAVSRLEGALFLGYYGAYISYLVLEATQHDALVPYSVAMFWFVVPITALWLILAAAYALHRRRVRYERILPEGDQPESDER</sequence>
<feature type="transmembrane region" description="Helical" evidence="5">
    <location>
        <begin position="310"/>
        <end position="328"/>
    </location>
</feature>
<dbReference type="InterPro" id="IPR044880">
    <property type="entry name" value="NCX_ion-bd_dom_sf"/>
</dbReference>
<evidence type="ECO:0000256" key="3">
    <source>
        <dbReference type="ARBA" id="ARBA00022989"/>
    </source>
</evidence>
<dbReference type="RefSeq" id="WP_381088105.1">
    <property type="nucleotide sequence ID" value="NZ_JBHUDX010000083.1"/>
</dbReference>
<keyword evidence="4 5" id="KW-0472">Membrane</keyword>
<feature type="transmembrane region" description="Helical" evidence="5">
    <location>
        <begin position="278"/>
        <end position="298"/>
    </location>
</feature>
<accession>A0ABW4IYZ7</accession>
<dbReference type="InterPro" id="IPR004481">
    <property type="entry name" value="K/Na/Ca-exchanger"/>
</dbReference>
<feature type="transmembrane region" description="Helical" evidence="5">
    <location>
        <begin position="340"/>
        <end position="363"/>
    </location>
</feature>
<feature type="domain" description="Sodium/calcium exchanger membrane region" evidence="6">
    <location>
        <begin position="3"/>
        <end position="141"/>
    </location>
</feature>
<gene>
    <name evidence="7" type="ORF">ACFSL4_26935</name>
</gene>
<feature type="transmembrane region" description="Helical" evidence="5">
    <location>
        <begin position="103"/>
        <end position="122"/>
    </location>
</feature>
<feature type="transmembrane region" description="Helical" evidence="5">
    <location>
        <begin position="128"/>
        <end position="145"/>
    </location>
</feature>
<protein>
    <submittedName>
        <fullName evidence="7">Calcium/sodium antiporter</fullName>
    </submittedName>
</protein>
<evidence type="ECO:0000256" key="5">
    <source>
        <dbReference type="SAM" id="Phobius"/>
    </source>
</evidence>
<reference evidence="8" key="1">
    <citation type="journal article" date="2019" name="Int. J. Syst. Evol. Microbiol.">
        <title>The Global Catalogue of Microorganisms (GCM) 10K type strain sequencing project: providing services to taxonomists for standard genome sequencing and annotation.</title>
        <authorList>
            <consortium name="The Broad Institute Genomics Platform"/>
            <consortium name="The Broad Institute Genome Sequencing Center for Infectious Disease"/>
            <person name="Wu L."/>
            <person name="Ma J."/>
        </authorList>
    </citation>
    <scope>NUCLEOTIDE SEQUENCE [LARGE SCALE GENOMIC DNA]</scope>
    <source>
        <strain evidence="8">CGMCC 1.12470</strain>
    </source>
</reference>
<organism evidence="7 8">
    <name type="scientific">Streptomyces caeni</name>
    <dbReference type="NCBI Taxonomy" id="2307231"/>
    <lineage>
        <taxon>Bacteria</taxon>
        <taxon>Bacillati</taxon>
        <taxon>Actinomycetota</taxon>
        <taxon>Actinomycetes</taxon>
        <taxon>Kitasatosporales</taxon>
        <taxon>Streptomycetaceae</taxon>
        <taxon>Streptomyces</taxon>
    </lineage>
</organism>
<dbReference type="EMBL" id="JBHUDX010000083">
    <property type="protein sequence ID" value="MFD1661733.1"/>
    <property type="molecule type" value="Genomic_DNA"/>
</dbReference>
<keyword evidence="2 5" id="KW-0812">Transmembrane</keyword>
<comment type="subcellular location">
    <subcellularLocation>
        <location evidence="1">Membrane</location>
        <topology evidence="1">Multi-pass membrane protein</topology>
    </subcellularLocation>
</comment>
<dbReference type="InterPro" id="IPR004837">
    <property type="entry name" value="NaCa_Exmemb"/>
</dbReference>
<dbReference type="PANTHER" id="PTHR10846">
    <property type="entry name" value="SODIUM/POTASSIUM/CALCIUM EXCHANGER"/>
    <property type="match status" value="1"/>
</dbReference>
<evidence type="ECO:0000259" key="6">
    <source>
        <dbReference type="Pfam" id="PF01699"/>
    </source>
</evidence>
<feature type="domain" description="Sodium/calcium exchanger membrane region" evidence="6">
    <location>
        <begin position="185"/>
        <end position="326"/>
    </location>
</feature>
<dbReference type="Proteomes" id="UP001597261">
    <property type="component" value="Unassembled WGS sequence"/>
</dbReference>
<dbReference type="Gene3D" id="1.20.1420.30">
    <property type="entry name" value="NCX, central ion-binding region"/>
    <property type="match status" value="1"/>
</dbReference>
<evidence type="ECO:0000313" key="8">
    <source>
        <dbReference type="Proteomes" id="UP001597261"/>
    </source>
</evidence>
<feature type="transmembrane region" description="Helical" evidence="5">
    <location>
        <begin position="209"/>
        <end position="228"/>
    </location>
</feature>
<evidence type="ECO:0000256" key="4">
    <source>
        <dbReference type="ARBA" id="ARBA00023136"/>
    </source>
</evidence>
<keyword evidence="3 5" id="KW-1133">Transmembrane helix</keyword>
<keyword evidence="8" id="KW-1185">Reference proteome</keyword>
<feature type="transmembrane region" description="Helical" evidence="5">
    <location>
        <begin position="76"/>
        <end position="94"/>
    </location>
</feature>